<keyword evidence="4" id="KW-1185">Reference proteome</keyword>
<name>A0ABP7UKL5_9BACT</name>
<evidence type="ECO:0000313" key="3">
    <source>
        <dbReference type="EMBL" id="GAA4045895.1"/>
    </source>
</evidence>
<evidence type="ECO:0000313" key="4">
    <source>
        <dbReference type="Proteomes" id="UP001501469"/>
    </source>
</evidence>
<protein>
    <recommendedName>
        <fullName evidence="2">Helix-turn-helix domain-containing protein</fullName>
    </recommendedName>
</protein>
<gene>
    <name evidence="3" type="ORF">GCM10022409_34950</name>
</gene>
<feature type="region of interest" description="Disordered" evidence="1">
    <location>
        <begin position="93"/>
        <end position="113"/>
    </location>
</feature>
<reference evidence="4" key="1">
    <citation type="journal article" date="2019" name="Int. J. Syst. Evol. Microbiol.">
        <title>The Global Catalogue of Microorganisms (GCM) 10K type strain sequencing project: providing services to taxonomists for standard genome sequencing and annotation.</title>
        <authorList>
            <consortium name="The Broad Institute Genomics Platform"/>
            <consortium name="The Broad Institute Genome Sequencing Center for Infectious Disease"/>
            <person name="Wu L."/>
            <person name="Ma J."/>
        </authorList>
    </citation>
    <scope>NUCLEOTIDE SEQUENCE [LARGE SCALE GENOMIC DNA]</scope>
    <source>
        <strain evidence="4">JCM 17225</strain>
    </source>
</reference>
<evidence type="ECO:0000259" key="2">
    <source>
        <dbReference type="Pfam" id="PF12728"/>
    </source>
</evidence>
<feature type="domain" description="Helix-turn-helix" evidence="2">
    <location>
        <begin position="44"/>
        <end position="92"/>
    </location>
</feature>
<dbReference type="InterPro" id="IPR041657">
    <property type="entry name" value="HTH_17"/>
</dbReference>
<feature type="compositionally biased region" description="Polar residues" evidence="1">
    <location>
        <begin position="100"/>
        <end position="113"/>
    </location>
</feature>
<dbReference type="Pfam" id="PF12728">
    <property type="entry name" value="HTH_17"/>
    <property type="match status" value="1"/>
</dbReference>
<accession>A0ABP7UKL5</accession>
<evidence type="ECO:0000256" key="1">
    <source>
        <dbReference type="SAM" id="MobiDB-lite"/>
    </source>
</evidence>
<organism evidence="3 4">
    <name type="scientific">Hymenobacter glaciei</name>
    <dbReference type="NCBI Taxonomy" id="877209"/>
    <lineage>
        <taxon>Bacteria</taxon>
        <taxon>Pseudomonadati</taxon>
        <taxon>Bacteroidota</taxon>
        <taxon>Cytophagia</taxon>
        <taxon>Cytophagales</taxon>
        <taxon>Hymenobacteraceae</taxon>
        <taxon>Hymenobacter</taxon>
    </lineage>
</organism>
<dbReference type="EMBL" id="BAABDK010000027">
    <property type="protein sequence ID" value="GAA4045895.1"/>
    <property type="molecule type" value="Genomic_DNA"/>
</dbReference>
<proteinExistence type="predicted"/>
<comment type="caution">
    <text evidence="3">The sequence shown here is derived from an EMBL/GenBank/DDBJ whole genome shotgun (WGS) entry which is preliminary data.</text>
</comment>
<sequence length="113" mass="12729">MQVALLVPEQEWRQLLADVQRLKATEATTPAAPPTPAPAPDRILTVREAAHYMRLKPEGVRNARRAGRLAGLRLNEKEWGFRQSELDRYLSRYNRRPLDGSSTPTSSPLRVAA</sequence>
<dbReference type="RefSeq" id="WP_345057057.1">
    <property type="nucleotide sequence ID" value="NZ_BAABDK010000027.1"/>
</dbReference>
<dbReference type="Proteomes" id="UP001501469">
    <property type="component" value="Unassembled WGS sequence"/>
</dbReference>